<dbReference type="RefSeq" id="WP_013629241.1">
    <property type="nucleotide sequence ID" value="NC_015174.1"/>
</dbReference>
<evidence type="ECO:0000313" key="2">
    <source>
        <dbReference type="Proteomes" id="UP000006860"/>
    </source>
</evidence>
<dbReference type="STRING" id="756272.Plabr_2920"/>
<organism evidence="1 2">
    <name type="scientific">Rubinisphaera brasiliensis (strain ATCC 49424 / DSM 5305 / JCM 21570 / IAM 15109 / NBRC 103401 / IFAM 1448)</name>
    <name type="common">Planctomyces brasiliensis</name>
    <dbReference type="NCBI Taxonomy" id="756272"/>
    <lineage>
        <taxon>Bacteria</taxon>
        <taxon>Pseudomonadati</taxon>
        <taxon>Planctomycetota</taxon>
        <taxon>Planctomycetia</taxon>
        <taxon>Planctomycetales</taxon>
        <taxon>Planctomycetaceae</taxon>
        <taxon>Rubinisphaera</taxon>
    </lineage>
</organism>
<dbReference type="EMBL" id="CP002546">
    <property type="protein sequence ID" value="ADY60519.1"/>
    <property type="molecule type" value="Genomic_DNA"/>
</dbReference>
<dbReference type="KEGG" id="pbs:Plabr_2920"/>
<accession>F0SGC0</accession>
<sequence length="90" mass="10050">MPAKRTKLASGARVRIKPGTKIPEVPDVCADDWTGVVVEAKGRAANLQYIIEWDDETEARMPQEFIQECEQAGLFYKMACLPHTEVEAIS</sequence>
<evidence type="ECO:0000313" key="1">
    <source>
        <dbReference type="EMBL" id="ADY60519.1"/>
    </source>
</evidence>
<proteinExistence type="predicted"/>
<dbReference type="Proteomes" id="UP000006860">
    <property type="component" value="Chromosome"/>
</dbReference>
<name>F0SGC0_RUBBR</name>
<protein>
    <submittedName>
        <fullName evidence="1">Uncharacterized protein</fullName>
    </submittedName>
</protein>
<gene>
    <name evidence="1" type="ordered locus">Plabr_2920</name>
</gene>
<keyword evidence="2" id="KW-1185">Reference proteome</keyword>
<dbReference type="OrthoDB" id="286595at2"/>
<reference evidence="2" key="1">
    <citation type="submission" date="2011-02" db="EMBL/GenBank/DDBJ databases">
        <title>The complete genome of Planctomyces brasiliensis DSM 5305.</title>
        <authorList>
            <person name="Lucas S."/>
            <person name="Copeland A."/>
            <person name="Lapidus A."/>
            <person name="Bruce D."/>
            <person name="Goodwin L."/>
            <person name="Pitluck S."/>
            <person name="Kyrpides N."/>
            <person name="Mavromatis K."/>
            <person name="Pagani I."/>
            <person name="Ivanova N."/>
            <person name="Ovchinnikova G."/>
            <person name="Lu M."/>
            <person name="Detter J.C."/>
            <person name="Han C."/>
            <person name="Land M."/>
            <person name="Hauser L."/>
            <person name="Markowitz V."/>
            <person name="Cheng J.-F."/>
            <person name="Hugenholtz P."/>
            <person name="Woyke T."/>
            <person name="Wu D."/>
            <person name="Tindall B."/>
            <person name="Pomrenke H.G."/>
            <person name="Brambilla E."/>
            <person name="Klenk H.-P."/>
            <person name="Eisen J.A."/>
        </authorList>
    </citation>
    <scope>NUCLEOTIDE SEQUENCE [LARGE SCALE GENOMIC DNA]</scope>
    <source>
        <strain evidence="2">ATCC 49424 / DSM 5305 / JCM 21570 / IAM 15109 / NBRC 103401 / IFAM 1448</strain>
    </source>
</reference>
<dbReference type="HOGENOM" id="CLU_2438928_0_0_0"/>
<dbReference type="AlphaFoldDB" id="F0SGC0"/>